<evidence type="ECO:0000256" key="1">
    <source>
        <dbReference type="SAM" id="SignalP"/>
    </source>
</evidence>
<protein>
    <submittedName>
        <fullName evidence="2">Uncharacterized protein</fullName>
    </submittedName>
</protein>
<reference evidence="2" key="1">
    <citation type="submission" date="2014-09" db="EMBL/GenBank/DDBJ databases">
        <authorList>
            <person name="Magalhaes I.L.F."/>
            <person name="Oliveira U."/>
            <person name="Santos F.R."/>
            <person name="Vidigal T.H.D.A."/>
            <person name="Brescovit A.D."/>
            <person name="Santos A.J."/>
        </authorList>
    </citation>
    <scope>NUCLEOTIDE SEQUENCE</scope>
    <source>
        <tissue evidence="2">Shoot tissue taken approximately 20 cm above the soil surface</tissue>
    </source>
</reference>
<feature type="signal peptide" evidence="1">
    <location>
        <begin position="1"/>
        <end position="18"/>
    </location>
</feature>
<sequence length="64" mass="7000">MVLFTAFAPLANLVGISGMWKHSVCGILPRLHVDPLLEFACITKVKVGFWGKVGIHFSPFKCVA</sequence>
<dbReference type="EMBL" id="GBRH01213547">
    <property type="protein sequence ID" value="JAD84348.1"/>
    <property type="molecule type" value="Transcribed_RNA"/>
</dbReference>
<dbReference type="AlphaFoldDB" id="A0A0A9DCD1"/>
<organism evidence="2">
    <name type="scientific">Arundo donax</name>
    <name type="common">Giant reed</name>
    <name type="synonym">Donax arundinaceus</name>
    <dbReference type="NCBI Taxonomy" id="35708"/>
    <lineage>
        <taxon>Eukaryota</taxon>
        <taxon>Viridiplantae</taxon>
        <taxon>Streptophyta</taxon>
        <taxon>Embryophyta</taxon>
        <taxon>Tracheophyta</taxon>
        <taxon>Spermatophyta</taxon>
        <taxon>Magnoliopsida</taxon>
        <taxon>Liliopsida</taxon>
        <taxon>Poales</taxon>
        <taxon>Poaceae</taxon>
        <taxon>PACMAD clade</taxon>
        <taxon>Arundinoideae</taxon>
        <taxon>Arundineae</taxon>
        <taxon>Arundo</taxon>
    </lineage>
</organism>
<name>A0A0A9DCD1_ARUDO</name>
<feature type="chain" id="PRO_5002063799" evidence="1">
    <location>
        <begin position="19"/>
        <end position="64"/>
    </location>
</feature>
<proteinExistence type="predicted"/>
<accession>A0A0A9DCD1</accession>
<keyword evidence="1" id="KW-0732">Signal</keyword>
<reference evidence="2" key="2">
    <citation type="journal article" date="2015" name="Data Brief">
        <title>Shoot transcriptome of the giant reed, Arundo donax.</title>
        <authorList>
            <person name="Barrero R.A."/>
            <person name="Guerrero F.D."/>
            <person name="Moolhuijzen P."/>
            <person name="Goolsby J.A."/>
            <person name="Tidwell J."/>
            <person name="Bellgard S.E."/>
            <person name="Bellgard M.I."/>
        </authorList>
    </citation>
    <scope>NUCLEOTIDE SEQUENCE</scope>
    <source>
        <tissue evidence="2">Shoot tissue taken approximately 20 cm above the soil surface</tissue>
    </source>
</reference>
<evidence type="ECO:0000313" key="2">
    <source>
        <dbReference type="EMBL" id="JAD84348.1"/>
    </source>
</evidence>